<comment type="caution">
    <text evidence="17">The sequence shown here is derived from an EMBL/GenBank/DDBJ whole genome shotgun (WGS) entry which is preliminary data.</text>
</comment>
<evidence type="ECO:0000256" key="5">
    <source>
        <dbReference type="ARBA" id="ARBA00022806"/>
    </source>
</evidence>
<dbReference type="Gene3D" id="1.10.274.50">
    <property type="match status" value="1"/>
</dbReference>
<evidence type="ECO:0000256" key="12">
    <source>
        <dbReference type="ARBA" id="ARBA00048988"/>
    </source>
</evidence>
<evidence type="ECO:0000256" key="13">
    <source>
        <dbReference type="HAMAP-Rule" id="MF_01451"/>
    </source>
</evidence>
<evidence type="ECO:0000259" key="16">
    <source>
        <dbReference type="PROSITE" id="PS51217"/>
    </source>
</evidence>
<sequence length="1246" mass="145314">MAFSWTREQQQVIDLRERNILVSAAAGSGKTAVLVERILAKVSDSEHPVDIDRLLIVTFTKAAAGEMRERIRQALEKKVEENPEAVHLQRQLTLIHHAQITTIHSFCLSVIRSYFHTIELDPAFRIGDEGELDLLKADVLEAMLEKHYEKAEDSFIQFVETYATGRDDSGLMDLILQCYDFSRSYPWPDQWLKNTVKQYRMESLSQIEQEDWMKFLMHYIRVQMEEYRTTYDRILAICNEEDGPYPYIEKFSMERERIVEAAKNLKHYSQAAKILSNIKFEIKPRRKKSDNYSQEKADIVSALRENVKTGIKGIIKSYFSKAPDQVLLDLQGAKQAVEQLVALTLEFAEAYTQEKRKRNIVDFHDLEHLALKILVKREVSSDEKGNPTEYIVPTEAADQYAQLFEEVMIDEYQDSNYVQEVILTSVTSERFGRPNLFMVGDVKQSIYKFRLARPELFMEKYETYTTEESKHQKIELHQNFRSRAEVLNSVNYIFYQIMKKQLGDIEYTKEVALHPGLDYEPTNYNVGGKTELWMLSLNGEDLGESEAEEEQLTEREWEARLIAKRIKELTDPDEGQFVWDKEKKEYRRAEYRDIVILLRTIAGWADPFVETLMSQGIPAYAESQNGYFTTIEVQTMLNLLRIIDNPIQDIPFVSVLHSPIVGLSNEQLAQIKLPYSKQMGNGIYGAFCFYMEHFSEDPLGKRLIEFSERLEKWRNASQYMALHELILLLLEETGYYDYVMAMPAGERRKANIDMLVEKAIQYEGMSEHGLFRFIRYIEKLQKFSVDYGEALISGENENTVRIMSIHKSKGLEFPIVILGGASKRFNQQDARSRVVFHSDFGVGVDYINPKLRTRTPTLIKKTFQKKIVMENLGEELRVLYVALTRAKEKLIITSVKRDMRGYIKKRLTQWNDCGMTFLSSALCYLDWLLPVFAKQKGFSEIYKQLEMSAPFTNPYWHDLSPIEATLLEQDELLLSAAREEAAYAISKAVLEQWDSNCCYDEEAAKQIQYQFNFDYHYSDMEKIQAKTSVSQLKRLHLQQEEVTLLVPEGEEQESHIQETIPRFLRQEEKTKQAAWRGTVYHKVLQHLHPTLPVQKKTLEQDLNQLMQTGILTKEERTVIWDMDFVNFYRDELGKQVIKAQQQGTLKTEQQFIIGVTPQELEPNVHGGENDWVMIQGVIDAAIEEEDGWILIDYKTDRVDPEKGVEQLKQRYQIQLDYYKQALERLSQKPVKQQWIYSFALKEGILL</sequence>
<keyword evidence="4 13" id="KW-0378">Hydrolase</keyword>
<evidence type="ECO:0000256" key="9">
    <source>
        <dbReference type="ARBA" id="ARBA00023204"/>
    </source>
</evidence>
<evidence type="ECO:0000256" key="6">
    <source>
        <dbReference type="ARBA" id="ARBA00022839"/>
    </source>
</evidence>
<evidence type="ECO:0000256" key="3">
    <source>
        <dbReference type="ARBA" id="ARBA00022763"/>
    </source>
</evidence>
<comment type="catalytic activity">
    <reaction evidence="12 13">
        <text>ATP + H2O = ADP + phosphate + H(+)</text>
        <dbReference type="Rhea" id="RHEA:13065"/>
        <dbReference type="ChEBI" id="CHEBI:15377"/>
        <dbReference type="ChEBI" id="CHEBI:15378"/>
        <dbReference type="ChEBI" id="CHEBI:30616"/>
        <dbReference type="ChEBI" id="CHEBI:43474"/>
        <dbReference type="ChEBI" id="CHEBI:456216"/>
        <dbReference type="EC" id="5.6.2.4"/>
    </reaction>
</comment>
<dbReference type="InterPro" id="IPR011604">
    <property type="entry name" value="PDDEXK-like_dom_sf"/>
</dbReference>
<comment type="function">
    <text evidence="13">The heterodimer acts as both an ATP-dependent DNA helicase and an ATP-dependent, dual-direction single-stranded exonuclease. Recognizes the chi site generating a DNA molecule suitable for the initiation of homologous recombination. The AddA nuclease domain is required for chi fragment generation; this subunit has the helicase and 3' -&gt; 5' nuclease activities.</text>
</comment>
<dbReference type="GO" id="GO:0003690">
    <property type="term" value="F:double-stranded DNA binding"/>
    <property type="evidence" value="ECO:0007669"/>
    <property type="project" value="UniProtKB-UniRule"/>
</dbReference>
<keyword evidence="6 13" id="KW-0269">Exonuclease</keyword>
<dbReference type="GO" id="GO:0000724">
    <property type="term" value="P:double-strand break repair via homologous recombination"/>
    <property type="evidence" value="ECO:0007669"/>
    <property type="project" value="UniProtKB-UniRule"/>
</dbReference>
<comment type="catalytic activity">
    <reaction evidence="11 13">
        <text>Couples ATP hydrolysis with the unwinding of duplex DNA by translocating in the 3'-5' direction.</text>
        <dbReference type="EC" id="5.6.2.4"/>
    </reaction>
</comment>
<dbReference type="PANTHER" id="PTHR11070">
    <property type="entry name" value="UVRD / RECB / PCRA DNA HELICASE FAMILY MEMBER"/>
    <property type="match status" value="1"/>
</dbReference>
<gene>
    <name evidence="13 17" type="primary">addA</name>
    <name evidence="17" type="ORF">IAC96_06005</name>
</gene>
<dbReference type="GO" id="GO:0005829">
    <property type="term" value="C:cytosol"/>
    <property type="evidence" value="ECO:0007669"/>
    <property type="project" value="TreeGrafter"/>
</dbReference>
<name>A0A9D1EEL9_9FIRM</name>
<evidence type="ECO:0000256" key="4">
    <source>
        <dbReference type="ARBA" id="ARBA00022801"/>
    </source>
</evidence>
<comment type="cofactor">
    <cofactor evidence="13">
        <name>Mg(2+)</name>
        <dbReference type="ChEBI" id="CHEBI:18420"/>
    </cofactor>
</comment>
<dbReference type="FunFam" id="3.40.50.300:FF:001236">
    <property type="entry name" value="ATP-dependent helicase/nuclease subunit A"/>
    <property type="match status" value="1"/>
</dbReference>
<dbReference type="Pfam" id="PF00580">
    <property type="entry name" value="UvrD-helicase"/>
    <property type="match status" value="1"/>
</dbReference>
<dbReference type="InterPro" id="IPR011335">
    <property type="entry name" value="Restrct_endonuc-II-like"/>
</dbReference>
<evidence type="ECO:0000313" key="17">
    <source>
        <dbReference type="EMBL" id="HIR88488.1"/>
    </source>
</evidence>
<feature type="domain" description="UvrD-like helicase C-terminal" evidence="16">
    <location>
        <begin position="511"/>
        <end position="810"/>
    </location>
</feature>
<evidence type="ECO:0000256" key="7">
    <source>
        <dbReference type="ARBA" id="ARBA00022840"/>
    </source>
</evidence>
<dbReference type="PROSITE" id="PS51217">
    <property type="entry name" value="UVRD_HELICASE_CTER"/>
    <property type="match status" value="1"/>
</dbReference>
<dbReference type="InterPro" id="IPR014016">
    <property type="entry name" value="UvrD-like_ATP-bd"/>
</dbReference>
<dbReference type="GO" id="GO:0008408">
    <property type="term" value="F:3'-5' exonuclease activity"/>
    <property type="evidence" value="ECO:0007669"/>
    <property type="project" value="UniProtKB-UniRule"/>
</dbReference>
<dbReference type="GO" id="GO:0033202">
    <property type="term" value="C:DNA helicase complex"/>
    <property type="evidence" value="ECO:0007669"/>
    <property type="project" value="TreeGrafter"/>
</dbReference>
<dbReference type="EMBL" id="DVHN01000067">
    <property type="protein sequence ID" value="HIR88488.1"/>
    <property type="molecule type" value="Genomic_DNA"/>
</dbReference>
<dbReference type="Pfam" id="PF12705">
    <property type="entry name" value="PDDEXK_1"/>
    <property type="match status" value="1"/>
</dbReference>
<evidence type="ECO:0000256" key="10">
    <source>
        <dbReference type="ARBA" id="ARBA00023235"/>
    </source>
</evidence>
<keyword evidence="8 13" id="KW-0238">DNA-binding</keyword>
<evidence type="ECO:0000259" key="15">
    <source>
        <dbReference type="PROSITE" id="PS51198"/>
    </source>
</evidence>
<dbReference type="Gene3D" id="3.90.320.10">
    <property type="match status" value="1"/>
</dbReference>
<dbReference type="PANTHER" id="PTHR11070:SF48">
    <property type="entry name" value="ATP-DEPENDENT HELICASE_NUCLEASE SUBUNIT A"/>
    <property type="match status" value="1"/>
</dbReference>
<comment type="subunit">
    <text evidence="13">Heterodimer of AddA and AddB/RexB.</text>
</comment>
<protein>
    <recommendedName>
        <fullName evidence="13">ATP-dependent helicase/nuclease subunit A</fullName>
        <ecNumber evidence="13">3.1.-.-</ecNumber>
        <ecNumber evidence="13">5.6.2.4</ecNumber>
    </recommendedName>
    <alternativeName>
        <fullName evidence="13">ATP-dependent helicase/nuclease AddA</fullName>
    </alternativeName>
    <alternativeName>
        <fullName evidence="13">DNA 3'-5' helicase AddA</fullName>
    </alternativeName>
</protein>
<reference evidence="17" key="1">
    <citation type="submission" date="2020-10" db="EMBL/GenBank/DDBJ databases">
        <authorList>
            <person name="Gilroy R."/>
        </authorList>
    </citation>
    <scope>NUCLEOTIDE SEQUENCE</scope>
    <source>
        <strain evidence="17">ChiW13-3771</strain>
    </source>
</reference>
<dbReference type="EC" id="3.1.-.-" evidence="13"/>
<dbReference type="Gene3D" id="3.40.50.300">
    <property type="entry name" value="P-loop containing nucleotide triphosphate hydrolases"/>
    <property type="match status" value="4"/>
</dbReference>
<dbReference type="AlphaFoldDB" id="A0A9D1EEL9"/>
<dbReference type="NCBIfam" id="TIGR02785">
    <property type="entry name" value="addA_Gpos"/>
    <property type="match status" value="1"/>
</dbReference>
<keyword evidence="5 13" id="KW-0347">Helicase</keyword>
<dbReference type="SUPFAM" id="SSF52540">
    <property type="entry name" value="P-loop containing nucleoside triphosphate hydrolases"/>
    <property type="match status" value="1"/>
</dbReference>
<comment type="similarity">
    <text evidence="13">Belongs to the helicase family. AddA subfamily.</text>
</comment>
<evidence type="ECO:0000256" key="1">
    <source>
        <dbReference type="ARBA" id="ARBA00022722"/>
    </source>
</evidence>
<evidence type="ECO:0000256" key="2">
    <source>
        <dbReference type="ARBA" id="ARBA00022741"/>
    </source>
</evidence>
<accession>A0A9D1EEL9</accession>
<keyword evidence="9 13" id="KW-0234">DNA repair</keyword>
<dbReference type="Pfam" id="PF13361">
    <property type="entry name" value="UvrD_C"/>
    <property type="match status" value="1"/>
</dbReference>
<proteinExistence type="inferred from homology"/>
<dbReference type="InterPro" id="IPR014152">
    <property type="entry name" value="AddA"/>
</dbReference>
<feature type="domain" description="UvrD-like helicase ATP-binding" evidence="15">
    <location>
        <begin position="3"/>
        <end position="483"/>
    </location>
</feature>
<dbReference type="EC" id="5.6.2.4" evidence="13"/>
<dbReference type="SUPFAM" id="SSF52980">
    <property type="entry name" value="Restriction endonuclease-like"/>
    <property type="match status" value="1"/>
</dbReference>
<dbReference type="HAMAP" id="MF_01451">
    <property type="entry name" value="AddA"/>
    <property type="match status" value="1"/>
</dbReference>
<dbReference type="Proteomes" id="UP000824201">
    <property type="component" value="Unassembled WGS sequence"/>
</dbReference>
<keyword evidence="7 13" id="KW-0067">ATP-binding</keyword>
<evidence type="ECO:0000256" key="11">
    <source>
        <dbReference type="ARBA" id="ARBA00034617"/>
    </source>
</evidence>
<evidence type="ECO:0000256" key="14">
    <source>
        <dbReference type="PROSITE-ProRule" id="PRU00560"/>
    </source>
</evidence>
<organism evidence="17 18">
    <name type="scientific">Candidatus Fimimorpha faecalis</name>
    <dbReference type="NCBI Taxonomy" id="2840824"/>
    <lineage>
        <taxon>Bacteria</taxon>
        <taxon>Bacillati</taxon>
        <taxon>Bacillota</taxon>
        <taxon>Clostridia</taxon>
        <taxon>Eubacteriales</taxon>
        <taxon>Candidatus Fimimorpha</taxon>
    </lineage>
</organism>
<dbReference type="InterPro" id="IPR027417">
    <property type="entry name" value="P-loop_NTPase"/>
</dbReference>
<reference evidence="17" key="2">
    <citation type="journal article" date="2021" name="PeerJ">
        <title>Extensive microbial diversity within the chicken gut microbiome revealed by metagenomics and culture.</title>
        <authorList>
            <person name="Gilroy R."/>
            <person name="Ravi A."/>
            <person name="Getino M."/>
            <person name="Pursley I."/>
            <person name="Horton D.L."/>
            <person name="Alikhan N.F."/>
            <person name="Baker D."/>
            <person name="Gharbi K."/>
            <person name="Hall N."/>
            <person name="Watson M."/>
            <person name="Adriaenssens E.M."/>
            <person name="Foster-Nyarko E."/>
            <person name="Jarju S."/>
            <person name="Secka A."/>
            <person name="Antonio M."/>
            <person name="Oren A."/>
            <person name="Chaudhuri R.R."/>
            <person name="La Ragione R."/>
            <person name="Hildebrand F."/>
            <person name="Pallen M.J."/>
        </authorList>
    </citation>
    <scope>NUCLEOTIDE SEQUENCE</scope>
    <source>
        <strain evidence="17">ChiW13-3771</strain>
    </source>
</reference>
<dbReference type="InterPro" id="IPR000212">
    <property type="entry name" value="DNA_helicase_UvrD/REP"/>
</dbReference>
<keyword evidence="3 13" id="KW-0227">DNA damage</keyword>
<keyword evidence="10 13" id="KW-0413">Isomerase</keyword>
<dbReference type="GO" id="GO:0005524">
    <property type="term" value="F:ATP binding"/>
    <property type="evidence" value="ECO:0007669"/>
    <property type="project" value="UniProtKB-UniRule"/>
</dbReference>
<evidence type="ECO:0000313" key="18">
    <source>
        <dbReference type="Proteomes" id="UP000824201"/>
    </source>
</evidence>
<dbReference type="InterPro" id="IPR038726">
    <property type="entry name" value="PDDEXK_AddAB-type"/>
</dbReference>
<keyword evidence="2 13" id="KW-0547">Nucleotide-binding</keyword>
<dbReference type="InterPro" id="IPR014017">
    <property type="entry name" value="DNA_helicase_UvrD-like_C"/>
</dbReference>
<keyword evidence="1 13" id="KW-0540">Nuclease</keyword>
<evidence type="ECO:0000256" key="8">
    <source>
        <dbReference type="ARBA" id="ARBA00023125"/>
    </source>
</evidence>
<feature type="binding site" evidence="14">
    <location>
        <begin position="24"/>
        <end position="31"/>
    </location>
    <ligand>
        <name>ATP</name>
        <dbReference type="ChEBI" id="CHEBI:30616"/>
    </ligand>
</feature>
<dbReference type="GO" id="GO:0043138">
    <property type="term" value="F:3'-5' DNA helicase activity"/>
    <property type="evidence" value="ECO:0007669"/>
    <property type="project" value="UniProtKB-UniRule"/>
</dbReference>
<dbReference type="PROSITE" id="PS51198">
    <property type="entry name" value="UVRD_HELICASE_ATP_BIND"/>
    <property type="match status" value="1"/>
</dbReference>